<dbReference type="InterPro" id="IPR007471">
    <property type="entry name" value="N-end_Aminoacyl_Trfase_N"/>
</dbReference>
<keyword evidence="3 5" id="KW-0833">Ubl conjugation pathway</keyword>
<sequence>MPRECYSIVEYFAEREKHKCGYCKAVNTNLNYGMWAHYLTVQNYQDLIDRGWRRSGSYLYKPVMDQICCPMYTIRCDAPNFNISKSQKKILKRMAKFLHNELKNESMDTSDIVKLDGRLDTSGIEISNYIKPANQVQKNIEKFSITTAESELERRLSPQPMCSKLKKSTEVTSSEGSLTISNITPESGKHPVKKAKQLRFERKLKKLAAQGKSVKEIEDITKQTLQARVNIKSLEELFDEVHVGSNRLEMKLVRVMSEEFLNTLDVTVNLYKEYQMAIHGDPPEKCDKKTFFNFLVKSPLQHWNPKDGPPKGYGSFHEQYWLDNRLIAVGVIDILPLCISSVYFFYDPKLHSLSLGTFSSLREVYLTRQLNKISSNLKFYYMGFYIHTCPKMRYKAKIRPSKLLCPETYVWCDIEKCLPKLDKQKYCRLNEDIDGIDETGIVNIQKVSVLYRETIMLYPSYSQRSKVKDEDEVREYAALVGMKCAQSLLLYRS</sequence>
<evidence type="ECO:0000256" key="3">
    <source>
        <dbReference type="ARBA" id="ARBA00022786"/>
    </source>
</evidence>
<keyword evidence="8" id="KW-1185">Reference proteome</keyword>
<reference evidence="9" key="1">
    <citation type="submission" date="2025-08" db="UniProtKB">
        <authorList>
            <consortium name="RefSeq"/>
        </authorList>
    </citation>
    <scope>IDENTIFICATION</scope>
</reference>
<feature type="domain" description="N-end rule aminoacyl transferase C-terminal" evidence="7">
    <location>
        <begin position="268"/>
        <end position="405"/>
    </location>
</feature>
<organism evidence="8 9">
    <name type="scientific">Cephus cinctus</name>
    <name type="common">Wheat stem sawfly</name>
    <dbReference type="NCBI Taxonomy" id="211228"/>
    <lineage>
        <taxon>Eukaryota</taxon>
        <taxon>Metazoa</taxon>
        <taxon>Ecdysozoa</taxon>
        <taxon>Arthropoda</taxon>
        <taxon>Hexapoda</taxon>
        <taxon>Insecta</taxon>
        <taxon>Pterygota</taxon>
        <taxon>Neoptera</taxon>
        <taxon>Endopterygota</taxon>
        <taxon>Hymenoptera</taxon>
        <taxon>Cephoidea</taxon>
        <taxon>Cephidae</taxon>
        <taxon>Cephus</taxon>
    </lineage>
</organism>
<dbReference type="InterPro" id="IPR007472">
    <property type="entry name" value="N-end_Aminoacyl_Trfase_C"/>
</dbReference>
<evidence type="ECO:0000313" key="8">
    <source>
        <dbReference type="Proteomes" id="UP000694920"/>
    </source>
</evidence>
<keyword evidence="4 5" id="KW-0012">Acyltransferase</keyword>
<evidence type="ECO:0000259" key="6">
    <source>
        <dbReference type="Pfam" id="PF04376"/>
    </source>
</evidence>
<keyword evidence="2 5" id="KW-0808">Transferase</keyword>
<dbReference type="GeneID" id="107263842"/>
<proteinExistence type="inferred from homology"/>
<dbReference type="GO" id="GO:0005737">
    <property type="term" value="C:cytoplasm"/>
    <property type="evidence" value="ECO:0007669"/>
    <property type="project" value="TreeGrafter"/>
</dbReference>
<evidence type="ECO:0000259" key="7">
    <source>
        <dbReference type="Pfam" id="PF04377"/>
    </source>
</evidence>
<accession>A0AAJ7BJP8</accession>
<evidence type="ECO:0000256" key="1">
    <source>
        <dbReference type="ARBA" id="ARBA00009991"/>
    </source>
</evidence>
<evidence type="ECO:0000256" key="4">
    <source>
        <dbReference type="ARBA" id="ARBA00023315"/>
    </source>
</evidence>
<dbReference type="AlphaFoldDB" id="A0AAJ7BJP8"/>
<comment type="similarity">
    <text evidence="1 5">Belongs to the R-transferase family.</text>
</comment>
<dbReference type="Pfam" id="PF04377">
    <property type="entry name" value="ATE_C"/>
    <property type="match status" value="1"/>
</dbReference>
<dbReference type="GO" id="GO:0004057">
    <property type="term" value="F:arginyl-tRNA--protein transferase activity"/>
    <property type="evidence" value="ECO:0007669"/>
    <property type="project" value="UniProtKB-EC"/>
</dbReference>
<dbReference type="KEGG" id="ccin:107263842"/>
<evidence type="ECO:0000313" key="9">
    <source>
        <dbReference type="RefSeq" id="XP_015586969.1"/>
    </source>
</evidence>
<evidence type="ECO:0000256" key="5">
    <source>
        <dbReference type="PIRNR" id="PIRNR037207"/>
    </source>
</evidence>
<dbReference type="InterPro" id="IPR017137">
    <property type="entry name" value="Arg-tRNA-P_Trfase_1_euk"/>
</dbReference>
<dbReference type="RefSeq" id="XP_015586969.1">
    <property type="nucleotide sequence ID" value="XM_015731483.1"/>
</dbReference>
<name>A0AAJ7BJP8_CEPCN</name>
<protein>
    <recommendedName>
        <fullName evidence="5">Arginyl-tRNA--protein transferase 1</fullName>
        <shortName evidence="5">Arginyltransferase 1</shortName>
        <shortName evidence="5">R-transferase 1</shortName>
        <ecNumber evidence="5">2.3.2.8</ecNumber>
    </recommendedName>
    <alternativeName>
        <fullName evidence="5">Arginine-tRNA--protein transferase 1</fullName>
    </alternativeName>
</protein>
<comment type="function">
    <text evidence="5">Involved in the post-translational conjugation of arginine to the N-terminal aspartate or glutamate of a protein. This arginylation is required for degradation of the protein via the ubiquitin pathway.</text>
</comment>
<dbReference type="PANTHER" id="PTHR21367">
    <property type="entry name" value="ARGININE-TRNA-PROTEIN TRANSFERASE 1"/>
    <property type="match status" value="1"/>
</dbReference>
<dbReference type="InterPro" id="IPR030700">
    <property type="entry name" value="N-end_Aminoacyl_Trfase"/>
</dbReference>
<dbReference type="EC" id="2.3.2.8" evidence="5"/>
<dbReference type="PIRSF" id="PIRSF037207">
    <property type="entry name" value="ATE1_euk"/>
    <property type="match status" value="1"/>
</dbReference>
<dbReference type="CTD" id="11101"/>
<gene>
    <name evidence="9" type="primary">LOC107263842</name>
</gene>
<feature type="domain" description="N-end aminoacyl transferase N-terminal" evidence="6">
    <location>
        <begin position="18"/>
        <end position="89"/>
    </location>
</feature>
<evidence type="ECO:0000256" key="2">
    <source>
        <dbReference type="ARBA" id="ARBA00022679"/>
    </source>
</evidence>
<dbReference type="Proteomes" id="UP000694920">
    <property type="component" value="Unplaced"/>
</dbReference>
<comment type="catalytic activity">
    <reaction evidence="5">
        <text>an N-terminal L-alpha-aminoacyl-[protein] + L-arginyl-tRNA(Arg) = an N-terminal L-arginyl-L-aminoacyl-[protein] + tRNA(Arg) + H(+)</text>
        <dbReference type="Rhea" id="RHEA:10208"/>
        <dbReference type="Rhea" id="RHEA-COMP:9658"/>
        <dbReference type="Rhea" id="RHEA-COMP:9673"/>
        <dbReference type="Rhea" id="RHEA-COMP:10636"/>
        <dbReference type="Rhea" id="RHEA-COMP:10638"/>
        <dbReference type="ChEBI" id="CHEBI:15378"/>
        <dbReference type="ChEBI" id="CHEBI:78442"/>
        <dbReference type="ChEBI" id="CHEBI:78513"/>
        <dbReference type="ChEBI" id="CHEBI:78597"/>
        <dbReference type="ChEBI" id="CHEBI:83562"/>
        <dbReference type="EC" id="2.3.2.8"/>
    </reaction>
</comment>
<dbReference type="PANTHER" id="PTHR21367:SF1">
    <property type="entry name" value="ARGINYL-TRNA--PROTEIN TRANSFERASE 1"/>
    <property type="match status" value="1"/>
</dbReference>
<dbReference type="Pfam" id="PF04376">
    <property type="entry name" value="ATE_N"/>
    <property type="match status" value="1"/>
</dbReference>